<dbReference type="STRING" id="1437824.BN940_01666"/>
<keyword evidence="3" id="KW-1185">Reference proteome</keyword>
<dbReference type="Pfam" id="PF09919">
    <property type="entry name" value="DUF2149"/>
    <property type="match status" value="1"/>
</dbReference>
<dbReference type="Proteomes" id="UP000019805">
    <property type="component" value="Chromosome"/>
</dbReference>
<dbReference type="KEGG" id="cdn:BN940_01666"/>
<dbReference type="eggNOG" id="COG4744">
    <property type="taxonomic scope" value="Bacteria"/>
</dbReference>
<evidence type="ECO:0000313" key="2">
    <source>
        <dbReference type="EMBL" id="CDM22810.1"/>
    </source>
</evidence>
<dbReference type="AlphaFoldDB" id="W8X8C0"/>
<accession>W8X8C0</accession>
<name>W8X8C0_CASD6</name>
<keyword evidence="1" id="KW-0472">Membrane</keyword>
<organism evidence="2 3">
    <name type="scientific">Castellaniella defragrans (strain DSM 12143 / CCUG 39792 / 65Phen)</name>
    <name type="common">Alcaligenes defragrans</name>
    <dbReference type="NCBI Taxonomy" id="1437824"/>
    <lineage>
        <taxon>Bacteria</taxon>
        <taxon>Pseudomonadati</taxon>
        <taxon>Pseudomonadota</taxon>
        <taxon>Betaproteobacteria</taxon>
        <taxon>Burkholderiales</taxon>
        <taxon>Alcaligenaceae</taxon>
        <taxon>Castellaniella</taxon>
    </lineage>
</organism>
<reference evidence="2 3" key="1">
    <citation type="journal article" date="2014" name="BMC Microbiol.">
        <title>The oxygen-independent metabolism of cyclic monoterpenes in Castellaniella defragrans 65Phen.</title>
        <authorList>
            <person name="Petasch J."/>
            <person name="Disch E.M."/>
            <person name="Markert S."/>
            <person name="Becher D."/>
            <person name="Schweder T."/>
            <person name="Huttel B."/>
            <person name="Reinhardt R."/>
            <person name="Harder J."/>
        </authorList>
    </citation>
    <scope>NUCLEOTIDE SEQUENCE [LARGE SCALE GENOMIC DNA]</scope>
    <source>
        <strain evidence="2">65Phen</strain>
    </source>
</reference>
<evidence type="ECO:0000256" key="1">
    <source>
        <dbReference type="SAM" id="Phobius"/>
    </source>
</evidence>
<keyword evidence="1" id="KW-0812">Transmembrane</keyword>
<evidence type="ECO:0000313" key="3">
    <source>
        <dbReference type="Proteomes" id="UP000019805"/>
    </source>
</evidence>
<proteinExistence type="predicted"/>
<keyword evidence="1" id="KW-1133">Transmembrane helix</keyword>
<gene>
    <name evidence="2" type="ORF">BN940_01666</name>
</gene>
<evidence type="ECO:0008006" key="4">
    <source>
        <dbReference type="Google" id="ProtNLM"/>
    </source>
</evidence>
<dbReference type="InterPro" id="IPR018676">
    <property type="entry name" value="DUF2149"/>
</dbReference>
<feature type="transmembrane region" description="Helical" evidence="1">
    <location>
        <begin position="25"/>
        <end position="47"/>
    </location>
</feature>
<protein>
    <recommendedName>
        <fullName evidence="4">DUF2149 domain-containing protein</fullName>
    </recommendedName>
</protein>
<dbReference type="HOGENOM" id="CLU_156335_0_0_4"/>
<sequence length="125" mass="13159">MGRDPGGGQGGRMKFLAETEADDPILSVVNLIDIFLVVIAALLIGMASNPVMQAMTRQDVTVVTDAGKPTMEMIVKQGERIERFKSTGQAGQGEGTKAGVAYRMKDGSVVYVPESGDRAADQGGK</sequence>
<dbReference type="EMBL" id="HG916765">
    <property type="protein sequence ID" value="CDM22810.1"/>
    <property type="molecule type" value="Genomic_DNA"/>
</dbReference>
<dbReference type="PATRIC" id="fig|1437824.5.peg.332"/>